<accession>A0A6J6AG87</accession>
<feature type="region of interest" description="Disordered" evidence="1">
    <location>
        <begin position="45"/>
        <end position="69"/>
    </location>
</feature>
<sequence length="69" mass="7276">MAQKPQLRSQPSAIFTYAHGEFDFGRGKFNKSNFDTSPVTAIGLRPSCKGTPKPATWSASGNASASSSP</sequence>
<dbReference type="AlphaFoldDB" id="A0A6J6AG87"/>
<name>A0A6J6AG87_9ZZZZ</name>
<proteinExistence type="predicted"/>
<gene>
    <name evidence="2" type="ORF">UFOPK4179_00619</name>
</gene>
<evidence type="ECO:0000256" key="1">
    <source>
        <dbReference type="SAM" id="MobiDB-lite"/>
    </source>
</evidence>
<protein>
    <submittedName>
        <fullName evidence="2">Unannotated protein</fullName>
    </submittedName>
</protein>
<reference evidence="2" key="1">
    <citation type="submission" date="2020-05" db="EMBL/GenBank/DDBJ databases">
        <authorList>
            <person name="Chiriac C."/>
            <person name="Salcher M."/>
            <person name="Ghai R."/>
            <person name="Kavagutti S V."/>
        </authorList>
    </citation>
    <scope>NUCLEOTIDE SEQUENCE</scope>
</reference>
<organism evidence="2">
    <name type="scientific">freshwater metagenome</name>
    <dbReference type="NCBI Taxonomy" id="449393"/>
    <lineage>
        <taxon>unclassified sequences</taxon>
        <taxon>metagenomes</taxon>
        <taxon>ecological metagenomes</taxon>
    </lineage>
</organism>
<dbReference type="EMBL" id="CAETWZ010000045">
    <property type="protein sequence ID" value="CAB4367829.1"/>
    <property type="molecule type" value="Genomic_DNA"/>
</dbReference>
<feature type="compositionally biased region" description="Low complexity" evidence="1">
    <location>
        <begin position="58"/>
        <end position="69"/>
    </location>
</feature>
<evidence type="ECO:0000313" key="2">
    <source>
        <dbReference type="EMBL" id="CAB4367829.1"/>
    </source>
</evidence>